<evidence type="ECO:0000313" key="2">
    <source>
        <dbReference type="Proteomes" id="UP001151582"/>
    </source>
</evidence>
<gene>
    <name evidence="1" type="ORF">H4R34_003067</name>
</gene>
<dbReference type="AlphaFoldDB" id="A0A9W8B1D6"/>
<organism evidence="1 2">
    <name type="scientific">Dimargaris verticillata</name>
    <dbReference type="NCBI Taxonomy" id="2761393"/>
    <lineage>
        <taxon>Eukaryota</taxon>
        <taxon>Fungi</taxon>
        <taxon>Fungi incertae sedis</taxon>
        <taxon>Zoopagomycota</taxon>
        <taxon>Kickxellomycotina</taxon>
        <taxon>Dimargaritomycetes</taxon>
        <taxon>Dimargaritales</taxon>
        <taxon>Dimargaritaceae</taxon>
        <taxon>Dimargaris</taxon>
    </lineage>
</organism>
<proteinExistence type="predicted"/>
<sequence length="70" mass="7539">MARPSSLFEFANRGCDRDCACGYCKKGNRPDTLDRMVHIELSTPISTSGITPEHGCPLPSIQLAPPLPPA</sequence>
<dbReference type="Proteomes" id="UP001151582">
    <property type="component" value="Unassembled WGS sequence"/>
</dbReference>
<accession>A0A9W8B1D6</accession>
<dbReference type="EMBL" id="JANBQB010000255">
    <property type="protein sequence ID" value="KAJ1978802.1"/>
    <property type="molecule type" value="Genomic_DNA"/>
</dbReference>
<comment type="caution">
    <text evidence="1">The sequence shown here is derived from an EMBL/GenBank/DDBJ whole genome shotgun (WGS) entry which is preliminary data.</text>
</comment>
<name>A0A9W8B1D6_9FUNG</name>
<reference evidence="1" key="1">
    <citation type="submission" date="2022-07" db="EMBL/GenBank/DDBJ databases">
        <title>Phylogenomic reconstructions and comparative analyses of Kickxellomycotina fungi.</title>
        <authorList>
            <person name="Reynolds N.K."/>
            <person name="Stajich J.E."/>
            <person name="Barry K."/>
            <person name="Grigoriev I.V."/>
            <person name="Crous P."/>
            <person name="Smith M.E."/>
        </authorList>
    </citation>
    <scope>NUCLEOTIDE SEQUENCE</scope>
    <source>
        <strain evidence="1">RSA 567</strain>
    </source>
</reference>
<keyword evidence="2" id="KW-1185">Reference proteome</keyword>
<evidence type="ECO:0000313" key="1">
    <source>
        <dbReference type="EMBL" id="KAJ1978802.1"/>
    </source>
</evidence>
<protein>
    <submittedName>
        <fullName evidence="1">Uncharacterized protein</fullName>
    </submittedName>
</protein>